<dbReference type="GO" id="GO:0000160">
    <property type="term" value="P:phosphorelay signal transduction system"/>
    <property type="evidence" value="ECO:0007669"/>
    <property type="project" value="InterPro"/>
</dbReference>
<feature type="domain" description="Response regulatory" evidence="10">
    <location>
        <begin position="5"/>
        <end position="119"/>
    </location>
</feature>
<dbReference type="SUPFAM" id="SSF52172">
    <property type="entry name" value="CheY-like"/>
    <property type="match status" value="1"/>
</dbReference>
<dbReference type="Pfam" id="PF00072">
    <property type="entry name" value="Response_reg"/>
    <property type="match status" value="1"/>
</dbReference>
<dbReference type="CDD" id="cd00009">
    <property type="entry name" value="AAA"/>
    <property type="match status" value="1"/>
</dbReference>
<evidence type="ECO:0000256" key="4">
    <source>
        <dbReference type="ARBA" id="ARBA00023125"/>
    </source>
</evidence>
<protein>
    <submittedName>
        <fullName evidence="11">Fis family transcriptional regulator</fullName>
    </submittedName>
</protein>
<dbReference type="InterPro" id="IPR001789">
    <property type="entry name" value="Sig_transdc_resp-reg_receiver"/>
</dbReference>
<dbReference type="Pfam" id="PF25601">
    <property type="entry name" value="AAA_lid_14"/>
    <property type="match status" value="1"/>
</dbReference>
<dbReference type="GO" id="GO:0043565">
    <property type="term" value="F:sequence-specific DNA binding"/>
    <property type="evidence" value="ECO:0007669"/>
    <property type="project" value="InterPro"/>
</dbReference>
<evidence type="ECO:0000256" key="5">
    <source>
        <dbReference type="ARBA" id="ARBA00023159"/>
    </source>
</evidence>
<keyword evidence="6" id="KW-0804">Transcription</keyword>
<keyword evidence="2" id="KW-0067">ATP-binding</keyword>
<dbReference type="OrthoDB" id="9802354at2"/>
<dbReference type="Gene3D" id="1.10.8.60">
    <property type="match status" value="1"/>
</dbReference>
<evidence type="ECO:0000313" key="12">
    <source>
        <dbReference type="Proteomes" id="UP000078486"/>
    </source>
</evidence>
<dbReference type="Pfam" id="PF02954">
    <property type="entry name" value="HTH_8"/>
    <property type="match status" value="1"/>
</dbReference>
<proteinExistence type="predicted"/>
<dbReference type="SMART" id="SM00448">
    <property type="entry name" value="REC"/>
    <property type="match status" value="1"/>
</dbReference>
<dbReference type="PROSITE" id="PS00688">
    <property type="entry name" value="SIGMA54_INTERACT_3"/>
    <property type="match status" value="1"/>
</dbReference>
<dbReference type="Gene3D" id="3.40.50.2300">
    <property type="match status" value="1"/>
</dbReference>
<dbReference type="RefSeq" id="WP_068771387.1">
    <property type="nucleotide sequence ID" value="NZ_CP109796.1"/>
</dbReference>
<dbReference type="InterPro" id="IPR058031">
    <property type="entry name" value="AAA_lid_NorR"/>
</dbReference>
<feature type="region of interest" description="Disordered" evidence="8">
    <location>
        <begin position="411"/>
        <end position="437"/>
    </location>
</feature>
<sequence length="505" mass="56533">MTLERILILDDDPTVLTSLRNLLARKLYTVFTADSMAGAADLMAKESFDLMLLDVRLPDGDGHELLEHVSLMSARPLVVMMTGHGTIDHAVSCMKAGAFDYIVKPFSLDQVDLILRKAESSLQLLRVNSYLSSHNGDDGEIIGENPTMKRLLQLARRVARTDTTVLITGENGTGKEMIARELYRHSSRRTGPYIKVNCAALSESLIESELFGHEKGAFTGATARRQGRFELAHQGTLLLDEISEISSNLQAKLLRILQEKEFERVGGSRTIKVNVRVIATSNRNIEESVRKGDFRSDLYYRLNVFSLHIPALRERPEDIIPLAENFLRRFSRKHRMRLEGFSDHAIATLLAYRWPGNVRELQNTIERAVILSEGRTRVPSVALGLDSLLGSMGGGARADDESSAASVPMIAEPEDAQRRLAPPREIPELEETEEQDIQEEMMPEPSPSHRILPLQELEKQAILNALQITGDNRTKAAELLGISIRTLRNKLREYRDAAELVLPET</sequence>
<dbReference type="GO" id="GO:0006355">
    <property type="term" value="P:regulation of DNA-templated transcription"/>
    <property type="evidence" value="ECO:0007669"/>
    <property type="project" value="InterPro"/>
</dbReference>
<dbReference type="PANTHER" id="PTHR32071:SF21">
    <property type="entry name" value="TRANSCRIPTIONAL REGULATORY PROTEIN FLGR"/>
    <property type="match status" value="1"/>
</dbReference>
<reference evidence="11 12" key="1">
    <citation type="submission" date="2016-01" db="EMBL/GenBank/DDBJ databases">
        <title>High potential of lignocellulose degradation of a new Verrucomicrobia species.</title>
        <authorList>
            <person name="Wang Y."/>
            <person name="Shi Y."/>
            <person name="Qiu Z."/>
            <person name="Liu S."/>
            <person name="Yang H."/>
        </authorList>
    </citation>
    <scope>NUCLEOTIDE SEQUENCE [LARGE SCALE GENOMIC DNA]</scope>
    <source>
        <strain evidence="11 12">TSB47</strain>
    </source>
</reference>
<dbReference type="InterPro" id="IPR009057">
    <property type="entry name" value="Homeodomain-like_sf"/>
</dbReference>
<comment type="caution">
    <text evidence="11">The sequence shown here is derived from an EMBL/GenBank/DDBJ whole genome shotgun (WGS) entry which is preliminary data.</text>
</comment>
<dbReference type="STRING" id="1184151.AW736_16450"/>
<name>A0A178IF60_9BACT</name>
<evidence type="ECO:0000256" key="8">
    <source>
        <dbReference type="SAM" id="MobiDB-lite"/>
    </source>
</evidence>
<feature type="domain" description="Sigma-54 factor interaction" evidence="9">
    <location>
        <begin position="141"/>
        <end position="370"/>
    </location>
</feature>
<keyword evidence="12" id="KW-1185">Reference proteome</keyword>
<organism evidence="11 12">
    <name type="scientific">Termitidicoccus mucosus</name>
    <dbReference type="NCBI Taxonomy" id="1184151"/>
    <lineage>
        <taxon>Bacteria</taxon>
        <taxon>Pseudomonadati</taxon>
        <taxon>Verrucomicrobiota</taxon>
        <taxon>Opitutia</taxon>
        <taxon>Opitutales</taxon>
        <taxon>Opitutaceae</taxon>
        <taxon>Termitidicoccus</taxon>
    </lineage>
</organism>
<dbReference type="InterPro" id="IPR002078">
    <property type="entry name" value="Sigma_54_int"/>
</dbReference>
<dbReference type="SMART" id="SM00382">
    <property type="entry name" value="AAA"/>
    <property type="match status" value="1"/>
</dbReference>
<dbReference type="InterPro" id="IPR025944">
    <property type="entry name" value="Sigma_54_int_dom_CS"/>
</dbReference>
<dbReference type="GO" id="GO:0005524">
    <property type="term" value="F:ATP binding"/>
    <property type="evidence" value="ECO:0007669"/>
    <property type="project" value="UniProtKB-KW"/>
</dbReference>
<dbReference type="Gene3D" id="3.40.50.300">
    <property type="entry name" value="P-loop containing nucleotide triphosphate hydrolases"/>
    <property type="match status" value="1"/>
</dbReference>
<evidence type="ECO:0000259" key="9">
    <source>
        <dbReference type="PROSITE" id="PS50045"/>
    </source>
</evidence>
<keyword evidence="3" id="KW-0805">Transcription regulation</keyword>
<dbReference type="Gene3D" id="1.10.10.60">
    <property type="entry name" value="Homeodomain-like"/>
    <property type="match status" value="1"/>
</dbReference>
<dbReference type="Pfam" id="PF00158">
    <property type="entry name" value="Sigma54_activat"/>
    <property type="match status" value="1"/>
</dbReference>
<evidence type="ECO:0000256" key="1">
    <source>
        <dbReference type="ARBA" id="ARBA00022741"/>
    </source>
</evidence>
<feature type="modified residue" description="4-aspartylphosphate" evidence="7">
    <location>
        <position position="54"/>
    </location>
</feature>
<evidence type="ECO:0000256" key="2">
    <source>
        <dbReference type="ARBA" id="ARBA00022840"/>
    </source>
</evidence>
<keyword evidence="5" id="KW-0010">Activator</keyword>
<accession>A0A178IF60</accession>
<keyword evidence="4" id="KW-0238">DNA-binding</keyword>
<evidence type="ECO:0000256" key="6">
    <source>
        <dbReference type="ARBA" id="ARBA00023163"/>
    </source>
</evidence>
<dbReference type="SUPFAM" id="SSF52540">
    <property type="entry name" value="P-loop containing nucleoside triphosphate hydrolases"/>
    <property type="match status" value="1"/>
</dbReference>
<dbReference type="FunFam" id="1.10.8.60:FF:000014">
    <property type="entry name" value="DNA-binding transcriptional regulator NtrC"/>
    <property type="match status" value="1"/>
</dbReference>
<evidence type="ECO:0000259" key="10">
    <source>
        <dbReference type="PROSITE" id="PS50110"/>
    </source>
</evidence>
<dbReference type="AlphaFoldDB" id="A0A178IF60"/>
<dbReference type="InterPro" id="IPR002197">
    <property type="entry name" value="HTH_Fis"/>
</dbReference>
<keyword evidence="7" id="KW-0597">Phosphoprotein</keyword>
<dbReference type="InterPro" id="IPR027417">
    <property type="entry name" value="P-loop_NTPase"/>
</dbReference>
<keyword evidence="1" id="KW-0547">Nucleotide-binding</keyword>
<dbReference type="Proteomes" id="UP000078486">
    <property type="component" value="Unassembled WGS sequence"/>
</dbReference>
<dbReference type="FunFam" id="3.40.50.300:FF:000006">
    <property type="entry name" value="DNA-binding transcriptional regulator NtrC"/>
    <property type="match status" value="1"/>
</dbReference>
<dbReference type="EMBL" id="LRRQ01000126">
    <property type="protein sequence ID" value="OAM88653.1"/>
    <property type="molecule type" value="Genomic_DNA"/>
</dbReference>
<evidence type="ECO:0000256" key="3">
    <source>
        <dbReference type="ARBA" id="ARBA00023015"/>
    </source>
</evidence>
<gene>
    <name evidence="11" type="ORF">AW736_16450</name>
</gene>
<dbReference type="SUPFAM" id="SSF46689">
    <property type="entry name" value="Homeodomain-like"/>
    <property type="match status" value="1"/>
</dbReference>
<dbReference type="InterPro" id="IPR011006">
    <property type="entry name" value="CheY-like_superfamily"/>
</dbReference>
<dbReference type="PROSITE" id="PS50045">
    <property type="entry name" value="SIGMA54_INTERACT_4"/>
    <property type="match status" value="1"/>
</dbReference>
<dbReference type="PANTHER" id="PTHR32071">
    <property type="entry name" value="TRANSCRIPTIONAL REGULATORY PROTEIN"/>
    <property type="match status" value="1"/>
</dbReference>
<dbReference type="InterPro" id="IPR003593">
    <property type="entry name" value="AAA+_ATPase"/>
</dbReference>
<dbReference type="PRINTS" id="PR01590">
    <property type="entry name" value="HTHFIS"/>
</dbReference>
<dbReference type="PROSITE" id="PS50110">
    <property type="entry name" value="RESPONSE_REGULATORY"/>
    <property type="match status" value="1"/>
</dbReference>
<evidence type="ECO:0000313" key="11">
    <source>
        <dbReference type="EMBL" id="OAM88653.1"/>
    </source>
</evidence>
<evidence type="ECO:0000256" key="7">
    <source>
        <dbReference type="PROSITE-ProRule" id="PRU00169"/>
    </source>
</evidence>
<feature type="compositionally biased region" description="Acidic residues" evidence="8">
    <location>
        <begin position="428"/>
        <end position="437"/>
    </location>
</feature>